<evidence type="ECO:0000256" key="6">
    <source>
        <dbReference type="ARBA" id="ARBA00037281"/>
    </source>
</evidence>
<gene>
    <name evidence="11" type="ORF">GCM10022236_40770</name>
</gene>
<evidence type="ECO:0000256" key="3">
    <source>
        <dbReference type="ARBA" id="ARBA00022676"/>
    </source>
</evidence>
<evidence type="ECO:0000256" key="1">
    <source>
        <dbReference type="ARBA" id="ARBA00004236"/>
    </source>
</evidence>
<evidence type="ECO:0000259" key="10">
    <source>
        <dbReference type="Pfam" id="PF00535"/>
    </source>
</evidence>
<comment type="caution">
    <text evidence="11">The sequence shown here is derived from an EMBL/GenBank/DDBJ whole genome shotgun (WGS) entry which is preliminary data.</text>
</comment>
<dbReference type="InterPro" id="IPR001173">
    <property type="entry name" value="Glyco_trans_2-like"/>
</dbReference>
<accession>A0ABP7AK22</accession>
<dbReference type="Pfam" id="PF11316">
    <property type="entry name" value="Rhamno_transf"/>
    <property type="match status" value="1"/>
</dbReference>
<keyword evidence="3" id="KW-0328">Glycosyltransferase</keyword>
<dbReference type="InterPro" id="IPR029044">
    <property type="entry name" value="Nucleotide-diphossugar_trans"/>
</dbReference>
<feature type="domain" description="Glycosyltransferase 2-like" evidence="10">
    <location>
        <begin position="45"/>
        <end position="176"/>
    </location>
</feature>
<organism evidence="11 12">
    <name type="scientific">Microlunatus ginsengisoli</name>
    <dbReference type="NCBI Taxonomy" id="363863"/>
    <lineage>
        <taxon>Bacteria</taxon>
        <taxon>Bacillati</taxon>
        <taxon>Actinomycetota</taxon>
        <taxon>Actinomycetes</taxon>
        <taxon>Propionibacteriales</taxon>
        <taxon>Propionibacteriaceae</taxon>
        <taxon>Microlunatus</taxon>
    </lineage>
</organism>
<comment type="pathway">
    <text evidence="7">Carotenoid biosynthesis; staphyloxanthin biosynthesis; staphyloxanthin from farnesyl diphosphate: step 4/5.</text>
</comment>
<evidence type="ECO:0000256" key="7">
    <source>
        <dbReference type="ARBA" id="ARBA00037904"/>
    </source>
</evidence>
<sequence length="624" mass="67992">MVRANGNDEAWIQRSLAVAPEDTTMTSVVSDSSAGAVREAAVSASIIIPANNEAAVVGRLLSALAPGAREGRWQLIVACNGCSDDTAEVARSYAGVEVIEIAHGSKAGALNAGDAVAVAGVRIYLDADVEISPGSVDTVISALDGSGALAGRPALRYNTDGATAPVRAFYRARQRTGITAKHLWGAGVYGTSAAGRSRFDKFPSITADDLYIDTLFSADEKVVLNVEPVLVRTPRSTAQLVAVLRRTYRGNREVTALLGTAEQSGSSADSFRQLISACRRPGDVVDAAVYAAMVTVARVGGRRATVWERDDSSRQMVAPHIAKSAARPISDPRPTADHILLTRFNLPSTGVERLVRAQDNWLRDRVALFETYTVPSVRAQTLRRFEWFVYFDPESPEWLMEWIAPYEREGLFKPIFRETVSAADIMADAGRLLDRRHRDVITTNVDNDDGLAVDFVELLHRASARGPRTAIYLSNGLILSPKGLYLRKDRVNAFCSVRESWDALQTCWSNWHNLLPESMPAVHLGGAPAWLQVVHDTNVSNRVRGRLVCPGPFVSRFGTLVENAPHPDRGALARDRLVDGPTRFGRELCRGAIKRMIMVIGGKDGLDRVKSMLAVRRRSQEASQ</sequence>
<keyword evidence="2" id="KW-1003">Cell membrane</keyword>
<protein>
    <recommendedName>
        <fullName evidence="9">4,4'-diaponeurosporenoate glycosyltransferase</fullName>
    </recommendedName>
</protein>
<keyword evidence="12" id="KW-1185">Reference proteome</keyword>
<keyword evidence="4" id="KW-0808">Transferase</keyword>
<dbReference type="SUPFAM" id="SSF53448">
    <property type="entry name" value="Nucleotide-diphospho-sugar transferases"/>
    <property type="match status" value="1"/>
</dbReference>
<dbReference type="EMBL" id="BAABAB010000033">
    <property type="protein sequence ID" value="GAA3633981.1"/>
    <property type="molecule type" value="Genomic_DNA"/>
</dbReference>
<evidence type="ECO:0000256" key="8">
    <source>
        <dbReference type="ARBA" id="ARBA00038120"/>
    </source>
</evidence>
<comment type="subcellular location">
    <subcellularLocation>
        <location evidence="1">Cell membrane</location>
    </subcellularLocation>
</comment>
<dbReference type="PANTHER" id="PTHR43646">
    <property type="entry name" value="GLYCOSYLTRANSFERASE"/>
    <property type="match status" value="1"/>
</dbReference>
<dbReference type="InterPro" id="IPR021466">
    <property type="entry name" value="Put_rhamnosyl_transferase"/>
</dbReference>
<proteinExistence type="inferred from homology"/>
<evidence type="ECO:0000256" key="2">
    <source>
        <dbReference type="ARBA" id="ARBA00022475"/>
    </source>
</evidence>
<dbReference type="Pfam" id="PF00535">
    <property type="entry name" value="Glycos_transf_2"/>
    <property type="match status" value="1"/>
</dbReference>
<reference evidence="12" key="1">
    <citation type="journal article" date="2019" name="Int. J. Syst. Evol. Microbiol.">
        <title>The Global Catalogue of Microorganisms (GCM) 10K type strain sequencing project: providing services to taxonomists for standard genome sequencing and annotation.</title>
        <authorList>
            <consortium name="The Broad Institute Genomics Platform"/>
            <consortium name="The Broad Institute Genome Sequencing Center for Infectious Disease"/>
            <person name="Wu L."/>
            <person name="Ma J."/>
        </authorList>
    </citation>
    <scope>NUCLEOTIDE SEQUENCE [LARGE SCALE GENOMIC DNA]</scope>
    <source>
        <strain evidence="12">JCM 16929</strain>
    </source>
</reference>
<dbReference type="PANTHER" id="PTHR43646:SF2">
    <property type="entry name" value="GLYCOSYLTRANSFERASE 2-LIKE DOMAIN-CONTAINING PROTEIN"/>
    <property type="match status" value="1"/>
</dbReference>
<dbReference type="Proteomes" id="UP001501490">
    <property type="component" value="Unassembled WGS sequence"/>
</dbReference>
<evidence type="ECO:0000256" key="9">
    <source>
        <dbReference type="ARBA" id="ARBA00040345"/>
    </source>
</evidence>
<evidence type="ECO:0000256" key="4">
    <source>
        <dbReference type="ARBA" id="ARBA00022679"/>
    </source>
</evidence>
<comment type="function">
    <text evidence="6">Catalyzes the glycosylation of 4,4'-diaponeurosporenoate, i.e. the esterification of glucose at the C1'' position with the carboxyl group of 4,4'-diaponeurosporenic acid, to form glycosyl-4,4'-diaponeurosporenoate. This is a step in the biosynthesis of staphyloxanthin, an orange pigment present in most staphylococci strains.</text>
</comment>
<evidence type="ECO:0000313" key="12">
    <source>
        <dbReference type="Proteomes" id="UP001501490"/>
    </source>
</evidence>
<dbReference type="Gene3D" id="3.90.550.10">
    <property type="entry name" value="Spore Coat Polysaccharide Biosynthesis Protein SpsA, Chain A"/>
    <property type="match status" value="1"/>
</dbReference>
<evidence type="ECO:0000256" key="5">
    <source>
        <dbReference type="ARBA" id="ARBA00023136"/>
    </source>
</evidence>
<keyword evidence="5" id="KW-0472">Membrane</keyword>
<evidence type="ECO:0000313" key="11">
    <source>
        <dbReference type="EMBL" id="GAA3633981.1"/>
    </source>
</evidence>
<comment type="similarity">
    <text evidence="8">Belongs to the glycosyltransferase 2 family. CrtQ subfamily.</text>
</comment>
<name>A0ABP7AK22_9ACTN</name>